<dbReference type="SUPFAM" id="SSF54928">
    <property type="entry name" value="RNA-binding domain, RBD"/>
    <property type="match status" value="1"/>
</dbReference>
<dbReference type="GO" id="GO:1990904">
    <property type="term" value="C:ribonucleoprotein complex"/>
    <property type="evidence" value="ECO:0007669"/>
    <property type="project" value="UniProtKB-UniRule"/>
</dbReference>
<evidence type="ECO:0000256" key="3">
    <source>
        <dbReference type="SAM" id="MobiDB-lite"/>
    </source>
</evidence>
<evidence type="ECO:0000313" key="6">
    <source>
        <dbReference type="Proteomes" id="UP000029665"/>
    </source>
</evidence>
<feature type="compositionally biased region" description="Basic and acidic residues" evidence="3">
    <location>
        <begin position="40"/>
        <end position="51"/>
    </location>
</feature>
<dbReference type="EMBL" id="CCBP010000446">
    <property type="protein sequence ID" value="CDO77216.1"/>
    <property type="molecule type" value="Genomic_DNA"/>
</dbReference>
<dbReference type="InterPro" id="IPR014886">
    <property type="entry name" value="La_xRRM"/>
</dbReference>
<dbReference type="HOGENOM" id="CLU_022035_0_0_1"/>
<dbReference type="AlphaFoldDB" id="A0A060SSS6"/>
<sequence length="561" mass="61506">MFPFVPRAVAQKARTHQPTSTNHALPSVAATTSAPVRPAETTKRSADDAKGKAKATHAIIPDVDLAALLWLSLSDHSLWENVNLRRAFASADDGWIPISVLHQHSPYLARLNHTPPESTYLKALRAHASDLLEVRVRVSAPPKAAWYGSGPSSSPDELGGYELRRKDWRDALSRARNSTRHEWESRTVYMECIPLAHRLVPGIYHFATYLLGMTTSEQSLTTRIQAVSLPSHHLDRPGDVPKPKGFAFVTFADENDAARLAADWPWLPRHAPSPSHSDSSTHGDGALLAHDASKFGFRVLRKARWDELKEEYLSYRQRLLDQAAAKPSQSTSAQHAPAHRLSASADQRHFSLDGAQHTDAKPRSRGADPSPPGLSAEDGSRNALAQSPFGYASPFPPGCLVYVRNVHPETNKTTLRPLFGTHGFGASAAATSSALDYVDYSKGMNSCHLRLSAPRHAQALVSAFQARAIVQRQGLDDAGTVLPDDSPEEERAKAISTEIVQGTKEELYWSKVPDKVRREAVRKALVQMSSTSDDTTGEAAEDAAEDDGQGSKRKRKRRRKA</sequence>
<dbReference type="GO" id="GO:1904868">
    <property type="term" value="P:telomerase catalytic core complex assembly"/>
    <property type="evidence" value="ECO:0007669"/>
    <property type="project" value="InterPro"/>
</dbReference>
<dbReference type="InterPro" id="IPR045537">
    <property type="entry name" value="Lar7_xRRM"/>
</dbReference>
<gene>
    <name evidence="5" type="ORF">BN946_scf184747.g29</name>
</gene>
<evidence type="ECO:0000256" key="2">
    <source>
        <dbReference type="PROSITE-ProRule" id="PRU01288"/>
    </source>
</evidence>
<feature type="region of interest" description="Disordered" evidence="3">
    <location>
        <begin position="324"/>
        <end position="343"/>
    </location>
</feature>
<feature type="domain" description="XRRM" evidence="4">
    <location>
        <begin position="394"/>
        <end position="560"/>
    </location>
</feature>
<protein>
    <recommendedName>
        <fullName evidence="4">XRRM domain-containing protein</fullName>
    </recommendedName>
</protein>
<dbReference type="InterPro" id="IPR035979">
    <property type="entry name" value="RBD_domain_sf"/>
</dbReference>
<keyword evidence="1 2" id="KW-0694">RNA-binding</keyword>
<dbReference type="STRING" id="5643.A0A060SSS6"/>
<dbReference type="InterPro" id="IPR012677">
    <property type="entry name" value="Nucleotide-bd_a/b_plait_sf"/>
</dbReference>
<dbReference type="Gene3D" id="3.30.70.330">
    <property type="match status" value="1"/>
</dbReference>
<dbReference type="Pfam" id="PF19977">
    <property type="entry name" value="xRRM"/>
    <property type="match status" value="1"/>
</dbReference>
<evidence type="ECO:0000259" key="4">
    <source>
        <dbReference type="PROSITE" id="PS51939"/>
    </source>
</evidence>
<feature type="compositionally biased region" description="Acidic residues" evidence="3">
    <location>
        <begin position="535"/>
        <end position="548"/>
    </location>
</feature>
<feature type="region of interest" description="Disordered" evidence="3">
    <location>
        <begin position="10"/>
        <end position="53"/>
    </location>
</feature>
<name>A0A060SSS6_PYCCI</name>
<dbReference type="OrthoDB" id="439993at2759"/>
<keyword evidence="6" id="KW-1185">Reference proteome</keyword>
<feature type="compositionally biased region" description="Basic and acidic residues" evidence="3">
    <location>
        <begin position="355"/>
        <end position="366"/>
    </location>
</feature>
<feature type="compositionally biased region" description="Basic residues" evidence="3">
    <location>
        <begin position="551"/>
        <end position="561"/>
    </location>
</feature>
<dbReference type="OMA" id="TCYLRLA"/>
<evidence type="ECO:0000313" key="5">
    <source>
        <dbReference type="EMBL" id="CDO77216.1"/>
    </source>
</evidence>
<reference evidence="5" key="1">
    <citation type="submission" date="2014-01" db="EMBL/GenBank/DDBJ databases">
        <title>The genome of the white-rot fungus Pycnoporus cinnabarinus: a basidiomycete model with a versatile arsenal for lignocellulosic biomass breakdown.</title>
        <authorList>
            <person name="Levasseur A."/>
            <person name="Lomascolo A."/>
            <person name="Ruiz-Duenas F.J."/>
            <person name="Uzan E."/>
            <person name="Piumi F."/>
            <person name="Kues U."/>
            <person name="Ram A.F.J."/>
            <person name="Murat C."/>
            <person name="Haon M."/>
            <person name="Benoit I."/>
            <person name="Arfi Y."/>
            <person name="Chevret D."/>
            <person name="Drula E."/>
            <person name="Kwon M.J."/>
            <person name="Gouret P."/>
            <person name="Lesage-Meessen L."/>
            <person name="Lombard V."/>
            <person name="Mariette J."/>
            <person name="Noirot C."/>
            <person name="Park J."/>
            <person name="Patyshakuliyeva A."/>
            <person name="Wieneger R.A.B."/>
            <person name="Wosten H.A.B."/>
            <person name="Martin F."/>
            <person name="Coutinho P.M."/>
            <person name="de Vries R."/>
            <person name="Martinez A.T."/>
            <person name="Klopp C."/>
            <person name="Pontarotti P."/>
            <person name="Henrissat B."/>
            <person name="Record E."/>
        </authorList>
    </citation>
    <scope>NUCLEOTIDE SEQUENCE [LARGE SCALE GENOMIC DNA]</scope>
    <source>
        <strain evidence="5">BRFM137</strain>
    </source>
</reference>
<accession>A0A060SSS6</accession>
<organism evidence="5 6">
    <name type="scientific">Pycnoporus cinnabarinus</name>
    <name type="common">Cinnabar-red polypore</name>
    <name type="synonym">Trametes cinnabarina</name>
    <dbReference type="NCBI Taxonomy" id="5643"/>
    <lineage>
        <taxon>Eukaryota</taxon>
        <taxon>Fungi</taxon>
        <taxon>Dikarya</taxon>
        <taxon>Basidiomycota</taxon>
        <taxon>Agaricomycotina</taxon>
        <taxon>Agaricomycetes</taxon>
        <taxon>Polyporales</taxon>
        <taxon>Polyporaceae</taxon>
        <taxon>Trametes</taxon>
    </lineage>
</organism>
<proteinExistence type="predicted"/>
<feature type="compositionally biased region" description="Polar residues" evidence="3">
    <location>
        <begin position="16"/>
        <end position="34"/>
    </location>
</feature>
<feature type="region of interest" description="Disordered" evidence="3">
    <location>
        <begin position="355"/>
        <end position="387"/>
    </location>
</feature>
<feature type="region of interest" description="Disordered" evidence="3">
    <location>
        <begin position="527"/>
        <end position="561"/>
    </location>
</feature>
<evidence type="ECO:0000256" key="1">
    <source>
        <dbReference type="ARBA" id="ARBA00022884"/>
    </source>
</evidence>
<comment type="caution">
    <text evidence="5">The sequence shown here is derived from an EMBL/GenBank/DDBJ whole genome shotgun (WGS) entry which is preliminary data.</text>
</comment>
<dbReference type="GO" id="GO:0070034">
    <property type="term" value="F:telomerase RNA binding"/>
    <property type="evidence" value="ECO:0007669"/>
    <property type="project" value="InterPro"/>
</dbReference>
<dbReference type="Proteomes" id="UP000029665">
    <property type="component" value="Unassembled WGS sequence"/>
</dbReference>
<dbReference type="PROSITE" id="PS51939">
    <property type="entry name" value="XRRM"/>
    <property type="match status" value="1"/>
</dbReference>